<evidence type="ECO:0000256" key="1">
    <source>
        <dbReference type="SAM" id="Coils"/>
    </source>
</evidence>
<dbReference type="Proteomes" id="UP000231214">
    <property type="component" value="Unassembled WGS sequence"/>
</dbReference>
<dbReference type="SUPFAM" id="SSF51261">
    <property type="entry name" value="Duplicated hybrid motif"/>
    <property type="match status" value="1"/>
</dbReference>
<comment type="caution">
    <text evidence="2">The sequence shown here is derived from an EMBL/GenBank/DDBJ whole genome shotgun (WGS) entry which is preliminary data.</text>
</comment>
<organism evidence="2 3">
    <name type="scientific">Candidatus Shapirobacteria bacterium CG09_land_8_20_14_0_10_49_15</name>
    <dbReference type="NCBI Taxonomy" id="1974482"/>
    <lineage>
        <taxon>Bacteria</taxon>
        <taxon>Candidatus Shapironibacteriota</taxon>
    </lineage>
</organism>
<sequence>MRLFLLGALIAFLVFLPVRALWALTPQECEEKLAKKELDLGQAKECQQVFNGLYEQARQEKKSLQSEIQRFNSLISVTVTQIYVTGQEIEALVEEIARLGDQIGNLDVSLDELSKLLLSRITQTYKTAKINPFALLLSSHSFADFANRYKYLQMVQVNDRRLMLQMETARTNFEDQKTLKEEKQQALEAAQQKLETQKVLLAQQKVDKERLLEVTQNQQQRYQQLLASTRAEIDAIQQIIAGQGEEVEAGEIGGGQLIATVIVGVSACSTGTHLHFEVREEGAVKNPLNYLRNIVVGNPFGDPATATGSWDWPLAEPIKLTQGFGSDTSFIRSGAAWYDFHTGLDLVSPDLTVKTTQAGKLFRGSIACGGGTLRYVRVDHADSNLDTYYLHVNY</sequence>
<keyword evidence="1" id="KW-0175">Coiled coil</keyword>
<name>A0A2M6XBJ7_9BACT</name>
<gene>
    <name evidence="2" type="ORF">COT66_00485</name>
</gene>
<dbReference type="Gene3D" id="6.10.250.3150">
    <property type="match status" value="1"/>
</dbReference>
<evidence type="ECO:0008006" key="4">
    <source>
        <dbReference type="Google" id="ProtNLM"/>
    </source>
</evidence>
<evidence type="ECO:0000313" key="2">
    <source>
        <dbReference type="EMBL" id="PIU02385.1"/>
    </source>
</evidence>
<proteinExistence type="predicted"/>
<protein>
    <recommendedName>
        <fullName evidence="4">Peptidase M23 domain-containing protein</fullName>
    </recommendedName>
</protein>
<evidence type="ECO:0000313" key="3">
    <source>
        <dbReference type="Proteomes" id="UP000231214"/>
    </source>
</evidence>
<accession>A0A2M6XBJ7</accession>
<reference evidence="3" key="1">
    <citation type="submission" date="2017-09" db="EMBL/GenBank/DDBJ databases">
        <title>Depth-based differentiation of microbial function through sediment-hosted aquifers and enrichment of novel symbionts in the deep terrestrial subsurface.</title>
        <authorList>
            <person name="Probst A.J."/>
            <person name="Ladd B."/>
            <person name="Jarett J.K."/>
            <person name="Geller-Mcgrath D.E."/>
            <person name="Sieber C.M.K."/>
            <person name="Emerson J.B."/>
            <person name="Anantharaman K."/>
            <person name="Thomas B.C."/>
            <person name="Malmstrom R."/>
            <person name="Stieglmeier M."/>
            <person name="Klingl A."/>
            <person name="Woyke T."/>
            <person name="Ryan C.M."/>
            <person name="Banfield J.F."/>
        </authorList>
    </citation>
    <scope>NUCLEOTIDE SEQUENCE [LARGE SCALE GENOMIC DNA]</scope>
</reference>
<dbReference type="Gene3D" id="2.70.70.10">
    <property type="entry name" value="Glucose Permease (Domain IIA)"/>
    <property type="match status" value="1"/>
</dbReference>
<dbReference type="EMBL" id="PEZK01000009">
    <property type="protein sequence ID" value="PIU02385.1"/>
    <property type="molecule type" value="Genomic_DNA"/>
</dbReference>
<feature type="coiled-coil region" evidence="1">
    <location>
        <begin position="173"/>
        <end position="232"/>
    </location>
</feature>
<dbReference type="InterPro" id="IPR011055">
    <property type="entry name" value="Dup_hybrid_motif"/>
</dbReference>
<dbReference type="AlphaFoldDB" id="A0A2M6XBJ7"/>